<comment type="caution">
    <text evidence="3">The sequence shown here is derived from an EMBL/GenBank/DDBJ whole genome shotgun (WGS) entry which is preliminary data.</text>
</comment>
<sequence>MDLSAAAAVELSPPGPRLASEDTQGLHVPRPPPLRDGVPLTLSYSDYRWPGRVITESAAIDGQAGLLMWWRHVEPGDDDQDLPQASGQSWHWGGCWNLSDIVGVRYTTMFGDPGREFLHGGALPVARFAPWDLPAERIAILVLNPLSATFVLSILLVWQLLEIFPRESGVFNMSRPAYEPALHSSIAIALSCAITSILSLWWLGLFRYCVGEKYKATHLGPKATSRTDHQGQADMEIGRKKRRVSRENGIRFSKARMVPRAQLMFRKPPEEVNADAVEMEANAPKSRAKTNVDPEDLDRQVRVSRNVEEHELENALRPMPQHGAKMKELLLRLFNLEDPETAAPRTRVVPLTGYTVLVPLDRPAVGENAEQETDDRTFGIVQYDKEAPLKTMAFVFPKQDPNGSLECTLERRLATGEAPRKSARIDPAEKKLTMKEMNSMKKFEVCDEVKIEDCTGEQINAALDCRWVKVWKGENELICRGVVRGCVQNVEKSGEEANLSASTPLLVTMRLLLCMAMARNWGITLGDASTAFLHAAMSGKCLWKLKKAMYGLRQQVQKLILVPVSASVFDANENVEPIAFIAFLRSKLGAVRKGPGAGSGVSPIISPPTNGVGLEITTGVWWWQKGFSELILEVFLGLCVMTAVICVLTEMFQHDVTCHERLSNDGRRLAPNCIRQVGVNQTCGVDGCFCGMLSDLLCDEPPLPAEICIKVVRPLCAAAGTNVRTSGMHGHLHNILVASIVLSVINFVNWVITAWAMLLNWLGYQMRNSQVINKPVEPNTQYHRFTVLFESPTEESLVFNVDSSEDPEAVACTLAGFDET</sequence>
<keyword evidence="4" id="KW-1185">Reference proteome</keyword>
<keyword evidence="2" id="KW-0472">Membrane</keyword>
<proteinExistence type="predicted"/>
<evidence type="ECO:0000256" key="2">
    <source>
        <dbReference type="SAM" id="Phobius"/>
    </source>
</evidence>
<dbReference type="EMBL" id="LSRX01001170">
    <property type="protein sequence ID" value="OLP82758.1"/>
    <property type="molecule type" value="Genomic_DNA"/>
</dbReference>
<evidence type="ECO:0000256" key="1">
    <source>
        <dbReference type="SAM" id="MobiDB-lite"/>
    </source>
</evidence>
<keyword evidence="2" id="KW-1133">Transmembrane helix</keyword>
<feature type="transmembrane region" description="Helical" evidence="2">
    <location>
        <begin position="138"/>
        <end position="161"/>
    </location>
</feature>
<gene>
    <name evidence="3" type="ORF">AK812_SmicGene36561</name>
</gene>
<feature type="transmembrane region" description="Helical" evidence="2">
    <location>
        <begin position="630"/>
        <end position="652"/>
    </location>
</feature>
<reference evidence="3 4" key="1">
    <citation type="submission" date="2016-02" db="EMBL/GenBank/DDBJ databases">
        <title>Genome analysis of coral dinoflagellate symbionts highlights evolutionary adaptations to a symbiotic lifestyle.</title>
        <authorList>
            <person name="Aranda M."/>
            <person name="Li Y."/>
            <person name="Liew Y.J."/>
            <person name="Baumgarten S."/>
            <person name="Simakov O."/>
            <person name="Wilson M."/>
            <person name="Piel J."/>
            <person name="Ashoor H."/>
            <person name="Bougouffa S."/>
            <person name="Bajic V.B."/>
            <person name="Ryu T."/>
            <person name="Ravasi T."/>
            <person name="Bayer T."/>
            <person name="Micklem G."/>
            <person name="Kim H."/>
            <person name="Bhak J."/>
            <person name="Lajeunesse T.C."/>
            <person name="Voolstra C.R."/>
        </authorList>
    </citation>
    <scope>NUCLEOTIDE SEQUENCE [LARGE SCALE GENOMIC DNA]</scope>
    <source>
        <strain evidence="3 4">CCMP2467</strain>
    </source>
</reference>
<organism evidence="3 4">
    <name type="scientific">Symbiodinium microadriaticum</name>
    <name type="common">Dinoflagellate</name>
    <name type="synonym">Zooxanthella microadriatica</name>
    <dbReference type="NCBI Taxonomy" id="2951"/>
    <lineage>
        <taxon>Eukaryota</taxon>
        <taxon>Sar</taxon>
        <taxon>Alveolata</taxon>
        <taxon>Dinophyceae</taxon>
        <taxon>Suessiales</taxon>
        <taxon>Symbiodiniaceae</taxon>
        <taxon>Symbiodinium</taxon>
    </lineage>
</organism>
<feature type="transmembrane region" description="Helical" evidence="2">
    <location>
        <begin position="735"/>
        <end position="759"/>
    </location>
</feature>
<feature type="region of interest" description="Disordered" evidence="1">
    <location>
        <begin position="1"/>
        <end position="34"/>
    </location>
</feature>
<keyword evidence="2" id="KW-0812">Transmembrane</keyword>
<protein>
    <submittedName>
        <fullName evidence="3">Uncharacterized protein</fullName>
    </submittedName>
</protein>
<dbReference type="Proteomes" id="UP000186817">
    <property type="component" value="Unassembled WGS sequence"/>
</dbReference>
<evidence type="ECO:0000313" key="4">
    <source>
        <dbReference type="Proteomes" id="UP000186817"/>
    </source>
</evidence>
<accession>A0A1Q9CIJ7</accession>
<name>A0A1Q9CIJ7_SYMMI</name>
<evidence type="ECO:0000313" key="3">
    <source>
        <dbReference type="EMBL" id="OLP82758.1"/>
    </source>
</evidence>
<dbReference type="AlphaFoldDB" id="A0A1Q9CIJ7"/>
<dbReference type="OrthoDB" id="407413at2759"/>
<feature type="transmembrane region" description="Helical" evidence="2">
    <location>
        <begin position="181"/>
        <end position="205"/>
    </location>
</feature>